<feature type="region of interest" description="Disordered" evidence="6">
    <location>
        <begin position="18"/>
        <end position="43"/>
    </location>
</feature>
<keyword evidence="4" id="KW-0274">FAD</keyword>
<evidence type="ECO:0000256" key="6">
    <source>
        <dbReference type="SAM" id="MobiDB-lite"/>
    </source>
</evidence>
<evidence type="ECO:0000256" key="4">
    <source>
        <dbReference type="ARBA" id="ARBA00022827"/>
    </source>
</evidence>
<dbReference type="InterPro" id="IPR016167">
    <property type="entry name" value="FAD-bd_PCMH_sub1"/>
</dbReference>
<dbReference type="Proteomes" id="UP000294513">
    <property type="component" value="Unassembled WGS sequence"/>
</dbReference>
<dbReference type="Gene3D" id="3.30.43.10">
    <property type="entry name" value="Uridine Diphospho-n-acetylenolpyruvylglucosamine Reductase, domain 2"/>
    <property type="match status" value="1"/>
</dbReference>
<dbReference type="GO" id="GO:0071949">
    <property type="term" value="F:FAD binding"/>
    <property type="evidence" value="ECO:0007669"/>
    <property type="project" value="InterPro"/>
</dbReference>
<dbReference type="OrthoDB" id="5169292at2"/>
<accession>A0A4R5BGC0</accession>
<dbReference type="InterPro" id="IPR036318">
    <property type="entry name" value="FAD-bd_PCMH-like_sf"/>
</dbReference>
<reference evidence="8 9" key="1">
    <citation type="submission" date="2019-03" db="EMBL/GenBank/DDBJ databases">
        <title>Draft genome sequences of novel Actinobacteria.</title>
        <authorList>
            <person name="Sahin N."/>
            <person name="Ay H."/>
            <person name="Saygin H."/>
        </authorList>
    </citation>
    <scope>NUCLEOTIDE SEQUENCE [LARGE SCALE GENOMIC DNA]</scope>
    <source>
        <strain evidence="8 9">H3C3</strain>
    </source>
</reference>
<dbReference type="PROSITE" id="PS51257">
    <property type="entry name" value="PROKAR_LIPOPROTEIN"/>
    <property type="match status" value="1"/>
</dbReference>
<sequence>MERRTWLKAAALAPVAAAGCSGGHRPAGQRSGSPAARSPGGRTAPADWNALAAGLGGRLVRPSDASYDGARRLYIPRYDKVRPLGIAYCAGPDDVAECVLFAARRKMPVAVRCGGHNYAGWSTGEGLVIDVSPMAAVEHDDGRATVGAGTRLVDLYDRLAREGVSVPAGSCPTVGVAGLTLGGGLGVVSRAHGLTCDVLESVEIVTADGQRRVCDGRRDADLYWACRG</sequence>
<feature type="non-terminal residue" evidence="8">
    <location>
        <position position="228"/>
    </location>
</feature>
<organism evidence="8 9">
    <name type="scientific">Actinomadura rubrisoli</name>
    <dbReference type="NCBI Taxonomy" id="2530368"/>
    <lineage>
        <taxon>Bacteria</taxon>
        <taxon>Bacillati</taxon>
        <taxon>Actinomycetota</taxon>
        <taxon>Actinomycetes</taxon>
        <taxon>Streptosporangiales</taxon>
        <taxon>Thermomonosporaceae</taxon>
        <taxon>Actinomadura</taxon>
    </lineage>
</organism>
<dbReference type="InterPro" id="IPR050416">
    <property type="entry name" value="FAD-linked_Oxidoreductase"/>
</dbReference>
<evidence type="ECO:0000313" key="8">
    <source>
        <dbReference type="EMBL" id="TDD84725.1"/>
    </source>
</evidence>
<dbReference type="PROSITE" id="PS51387">
    <property type="entry name" value="FAD_PCMH"/>
    <property type="match status" value="1"/>
</dbReference>
<evidence type="ECO:0000256" key="2">
    <source>
        <dbReference type="ARBA" id="ARBA00005466"/>
    </source>
</evidence>
<dbReference type="PANTHER" id="PTHR42973">
    <property type="entry name" value="BINDING OXIDOREDUCTASE, PUTATIVE (AFU_ORTHOLOGUE AFUA_1G17690)-RELATED"/>
    <property type="match status" value="1"/>
</dbReference>
<dbReference type="SUPFAM" id="SSF56176">
    <property type="entry name" value="FAD-binding/transporter-associated domain-like"/>
    <property type="match status" value="1"/>
</dbReference>
<comment type="caution">
    <text evidence="8">The sequence shown here is derived from an EMBL/GenBank/DDBJ whole genome shotgun (WGS) entry which is preliminary data.</text>
</comment>
<name>A0A4R5BGC0_9ACTN</name>
<protein>
    <submittedName>
        <fullName evidence="8">FAD-binding oxidoreductase</fullName>
    </submittedName>
</protein>
<evidence type="ECO:0000256" key="1">
    <source>
        <dbReference type="ARBA" id="ARBA00001974"/>
    </source>
</evidence>
<proteinExistence type="inferred from homology"/>
<dbReference type="Gene3D" id="3.30.465.10">
    <property type="match status" value="1"/>
</dbReference>
<evidence type="ECO:0000256" key="5">
    <source>
        <dbReference type="ARBA" id="ARBA00023002"/>
    </source>
</evidence>
<dbReference type="InterPro" id="IPR006094">
    <property type="entry name" value="Oxid_FAD_bind_N"/>
</dbReference>
<dbReference type="GO" id="GO:0016491">
    <property type="term" value="F:oxidoreductase activity"/>
    <property type="evidence" value="ECO:0007669"/>
    <property type="project" value="UniProtKB-KW"/>
</dbReference>
<dbReference type="PANTHER" id="PTHR42973:SF39">
    <property type="entry name" value="FAD-BINDING PCMH-TYPE DOMAIN-CONTAINING PROTEIN"/>
    <property type="match status" value="1"/>
</dbReference>
<keyword evidence="9" id="KW-1185">Reference proteome</keyword>
<keyword evidence="5" id="KW-0560">Oxidoreductase</keyword>
<dbReference type="RefSeq" id="WP_131895250.1">
    <property type="nucleotide sequence ID" value="NZ_SMKU01000098.1"/>
</dbReference>
<dbReference type="InterPro" id="IPR016169">
    <property type="entry name" value="FAD-bd_PCMH_sub2"/>
</dbReference>
<dbReference type="Pfam" id="PF01565">
    <property type="entry name" value="FAD_binding_4"/>
    <property type="match status" value="1"/>
</dbReference>
<gene>
    <name evidence="8" type="ORF">E1298_19520</name>
</gene>
<feature type="domain" description="FAD-binding PCMH-type" evidence="7">
    <location>
        <begin position="79"/>
        <end position="228"/>
    </location>
</feature>
<dbReference type="AlphaFoldDB" id="A0A4R5BGC0"/>
<evidence type="ECO:0000256" key="3">
    <source>
        <dbReference type="ARBA" id="ARBA00022630"/>
    </source>
</evidence>
<dbReference type="InterPro" id="IPR016166">
    <property type="entry name" value="FAD-bd_PCMH"/>
</dbReference>
<evidence type="ECO:0000313" key="9">
    <source>
        <dbReference type="Proteomes" id="UP000294513"/>
    </source>
</evidence>
<comment type="similarity">
    <text evidence="2">Belongs to the oxygen-dependent FAD-linked oxidoreductase family.</text>
</comment>
<comment type="cofactor">
    <cofactor evidence="1">
        <name>FAD</name>
        <dbReference type="ChEBI" id="CHEBI:57692"/>
    </cofactor>
</comment>
<keyword evidence="3" id="KW-0285">Flavoprotein</keyword>
<dbReference type="EMBL" id="SMKU01000098">
    <property type="protein sequence ID" value="TDD84725.1"/>
    <property type="molecule type" value="Genomic_DNA"/>
</dbReference>
<evidence type="ECO:0000259" key="7">
    <source>
        <dbReference type="PROSITE" id="PS51387"/>
    </source>
</evidence>